<comment type="caution">
    <text evidence="2">The sequence shown here is derived from an EMBL/GenBank/DDBJ whole genome shotgun (WGS) entry which is preliminary data.</text>
</comment>
<evidence type="ECO:0000256" key="1">
    <source>
        <dbReference type="SAM" id="SignalP"/>
    </source>
</evidence>
<sequence length="100" mass="10744">MKILDSLITGLLLAGTASIVSAAPIAVQPNLEPNSLSSRPATPGDISSTYCDVYPDVFPCSEFCKGNQLADFCRPEWCKHNPGHWTCVPKYIDGNDNGDS</sequence>
<dbReference type="AlphaFoldDB" id="A0A9N8PNS0"/>
<dbReference type="EMBL" id="CAINUL010000001">
    <property type="protein sequence ID" value="CAD0106262.1"/>
    <property type="molecule type" value="Genomic_DNA"/>
</dbReference>
<feature type="chain" id="PRO_5040443407" evidence="1">
    <location>
        <begin position="23"/>
        <end position="100"/>
    </location>
</feature>
<keyword evidence="1" id="KW-0732">Signal</keyword>
<proteinExistence type="predicted"/>
<keyword evidence="3" id="KW-1185">Reference proteome</keyword>
<name>A0A9N8PNS0_9PEZI</name>
<feature type="signal peptide" evidence="1">
    <location>
        <begin position="1"/>
        <end position="22"/>
    </location>
</feature>
<gene>
    <name evidence="2" type="ORF">AWRI4620_LOCUS517</name>
</gene>
<dbReference type="Proteomes" id="UP000745764">
    <property type="component" value="Unassembled WGS sequence"/>
</dbReference>
<organism evidence="2 3">
    <name type="scientific">Aureobasidium uvarum</name>
    <dbReference type="NCBI Taxonomy" id="2773716"/>
    <lineage>
        <taxon>Eukaryota</taxon>
        <taxon>Fungi</taxon>
        <taxon>Dikarya</taxon>
        <taxon>Ascomycota</taxon>
        <taxon>Pezizomycotina</taxon>
        <taxon>Dothideomycetes</taxon>
        <taxon>Dothideomycetidae</taxon>
        <taxon>Dothideales</taxon>
        <taxon>Saccotheciaceae</taxon>
        <taxon>Aureobasidium</taxon>
    </lineage>
</organism>
<accession>A0A9N8PNS0</accession>
<protein>
    <submittedName>
        <fullName evidence="2">Uncharacterized protein</fullName>
    </submittedName>
</protein>
<dbReference type="OrthoDB" id="2862635at2759"/>
<evidence type="ECO:0000313" key="2">
    <source>
        <dbReference type="EMBL" id="CAD0106262.1"/>
    </source>
</evidence>
<evidence type="ECO:0000313" key="3">
    <source>
        <dbReference type="Proteomes" id="UP000745764"/>
    </source>
</evidence>
<reference evidence="2" key="1">
    <citation type="submission" date="2020-06" db="EMBL/GenBank/DDBJ databases">
        <authorList>
            <person name="Onetto C."/>
        </authorList>
    </citation>
    <scope>NUCLEOTIDE SEQUENCE</scope>
</reference>